<dbReference type="AlphaFoldDB" id="A0A6A6AT92"/>
<organism evidence="5 6">
    <name type="scientific">Dothidotthia symphoricarpi CBS 119687</name>
    <dbReference type="NCBI Taxonomy" id="1392245"/>
    <lineage>
        <taxon>Eukaryota</taxon>
        <taxon>Fungi</taxon>
        <taxon>Dikarya</taxon>
        <taxon>Ascomycota</taxon>
        <taxon>Pezizomycotina</taxon>
        <taxon>Dothideomycetes</taxon>
        <taxon>Pleosporomycetidae</taxon>
        <taxon>Pleosporales</taxon>
        <taxon>Dothidotthiaceae</taxon>
        <taxon>Dothidotthia</taxon>
    </lineage>
</organism>
<dbReference type="GO" id="GO:0016491">
    <property type="term" value="F:oxidoreductase activity"/>
    <property type="evidence" value="ECO:0007669"/>
    <property type="project" value="UniProtKB-KW"/>
</dbReference>
<gene>
    <name evidence="5" type="ORF">P153DRAFT_106530</name>
</gene>
<dbReference type="PRINTS" id="PR00420">
    <property type="entry name" value="RNGMNOXGNASE"/>
</dbReference>
<dbReference type="SUPFAM" id="SSF54373">
    <property type="entry name" value="FAD-linked reductases, C-terminal domain"/>
    <property type="match status" value="1"/>
</dbReference>
<sequence length="438" mass="48230">MANQDFNIAIAGAGIGGLALAIGLTHLNVPFTLYESAPAFSAVGAGVGLGPNALRAMDLIDKRFYGMYMSIATGNLNPEKKHTMMEAMRLEQGLGKGESWWGNGGWGAEYFERTSAHRKDLLDIMTSLIPSDAVRFNKTVKTITQANGRVTLTFADGQIAPHTAVICCDGVKGPSRRIVLGDKYPHLVAPVYTNRYVYRAIVPMPDARALLGDLATDAKMYMAPGANLSTYPISAGRATNVVAFRKHNAPWPHREFTHTVSREEMLDDFRHLNPDPRLMRLLDWAQPTRWALFHHPVTPTYYNGLICMMGDVAHAGGPHQGAGAGMCLEDALVLSRVLGRLYHRTNTHPSPKAVEAAFQAYDEVRRPRAQKQVLTSHECGDVYCLADPVVGADMQRVVAHLKGRFGWIWEHDLGGDVREVERRFDELAGEREGGSSRL</sequence>
<reference evidence="5" key="1">
    <citation type="journal article" date="2020" name="Stud. Mycol.">
        <title>101 Dothideomycetes genomes: a test case for predicting lifestyles and emergence of pathogens.</title>
        <authorList>
            <person name="Haridas S."/>
            <person name="Albert R."/>
            <person name="Binder M."/>
            <person name="Bloem J."/>
            <person name="Labutti K."/>
            <person name="Salamov A."/>
            <person name="Andreopoulos B."/>
            <person name="Baker S."/>
            <person name="Barry K."/>
            <person name="Bills G."/>
            <person name="Bluhm B."/>
            <person name="Cannon C."/>
            <person name="Castanera R."/>
            <person name="Culley D."/>
            <person name="Daum C."/>
            <person name="Ezra D."/>
            <person name="Gonzalez J."/>
            <person name="Henrissat B."/>
            <person name="Kuo A."/>
            <person name="Liang C."/>
            <person name="Lipzen A."/>
            <person name="Lutzoni F."/>
            <person name="Magnuson J."/>
            <person name="Mondo S."/>
            <person name="Nolan M."/>
            <person name="Ohm R."/>
            <person name="Pangilinan J."/>
            <person name="Park H.-J."/>
            <person name="Ramirez L."/>
            <person name="Alfaro M."/>
            <person name="Sun H."/>
            <person name="Tritt A."/>
            <person name="Yoshinaga Y."/>
            <person name="Zwiers L.-H."/>
            <person name="Turgeon B."/>
            <person name="Goodwin S."/>
            <person name="Spatafora J."/>
            <person name="Crous P."/>
            <person name="Grigoriev I."/>
        </authorList>
    </citation>
    <scope>NUCLEOTIDE SEQUENCE</scope>
    <source>
        <strain evidence="5">CBS 119687</strain>
    </source>
</reference>
<name>A0A6A6AT92_9PLEO</name>
<dbReference type="GO" id="GO:0071949">
    <property type="term" value="F:FAD binding"/>
    <property type="evidence" value="ECO:0007669"/>
    <property type="project" value="InterPro"/>
</dbReference>
<dbReference type="RefSeq" id="XP_033528572.1">
    <property type="nucleotide sequence ID" value="XM_033661881.1"/>
</dbReference>
<keyword evidence="6" id="KW-1185">Reference proteome</keyword>
<dbReference type="Pfam" id="PF01494">
    <property type="entry name" value="FAD_binding_3"/>
    <property type="match status" value="1"/>
</dbReference>
<dbReference type="InterPro" id="IPR002938">
    <property type="entry name" value="FAD-bd"/>
</dbReference>
<evidence type="ECO:0000256" key="2">
    <source>
        <dbReference type="ARBA" id="ARBA00022827"/>
    </source>
</evidence>
<dbReference type="GeneID" id="54402313"/>
<keyword evidence="1" id="KW-0285">Flavoprotein</keyword>
<evidence type="ECO:0000256" key="1">
    <source>
        <dbReference type="ARBA" id="ARBA00022630"/>
    </source>
</evidence>
<dbReference type="InterPro" id="IPR036188">
    <property type="entry name" value="FAD/NAD-bd_sf"/>
</dbReference>
<dbReference type="PANTHER" id="PTHR46720:SF3">
    <property type="entry name" value="FAD-BINDING DOMAIN-CONTAINING PROTEIN-RELATED"/>
    <property type="match status" value="1"/>
</dbReference>
<evidence type="ECO:0000313" key="5">
    <source>
        <dbReference type="EMBL" id="KAF2134185.1"/>
    </source>
</evidence>
<dbReference type="EMBL" id="ML977498">
    <property type="protein sequence ID" value="KAF2134185.1"/>
    <property type="molecule type" value="Genomic_DNA"/>
</dbReference>
<evidence type="ECO:0000313" key="6">
    <source>
        <dbReference type="Proteomes" id="UP000799771"/>
    </source>
</evidence>
<dbReference type="SUPFAM" id="SSF51905">
    <property type="entry name" value="FAD/NAD(P)-binding domain"/>
    <property type="match status" value="1"/>
</dbReference>
<proteinExistence type="predicted"/>
<dbReference type="PANTHER" id="PTHR46720">
    <property type="entry name" value="HYDROXYLASE, PUTATIVE (AFU_ORTHOLOGUE AFUA_3G01460)-RELATED"/>
    <property type="match status" value="1"/>
</dbReference>
<dbReference type="GO" id="GO:0044550">
    <property type="term" value="P:secondary metabolite biosynthetic process"/>
    <property type="evidence" value="ECO:0007669"/>
    <property type="project" value="TreeGrafter"/>
</dbReference>
<dbReference type="Gene3D" id="3.50.50.60">
    <property type="entry name" value="FAD/NAD(P)-binding domain"/>
    <property type="match status" value="1"/>
</dbReference>
<feature type="domain" description="FAD-binding" evidence="4">
    <location>
        <begin position="8"/>
        <end position="373"/>
    </location>
</feature>
<evidence type="ECO:0000259" key="4">
    <source>
        <dbReference type="Pfam" id="PF01494"/>
    </source>
</evidence>
<accession>A0A6A6AT92</accession>
<evidence type="ECO:0000256" key="3">
    <source>
        <dbReference type="ARBA" id="ARBA00023002"/>
    </source>
</evidence>
<dbReference type="InterPro" id="IPR051104">
    <property type="entry name" value="FAD_monoxygenase"/>
</dbReference>
<dbReference type="Proteomes" id="UP000799771">
    <property type="component" value="Unassembled WGS sequence"/>
</dbReference>
<dbReference type="OrthoDB" id="417877at2759"/>
<keyword evidence="2" id="KW-0274">FAD</keyword>
<keyword evidence="3" id="KW-0560">Oxidoreductase</keyword>
<protein>
    <submittedName>
        <fullName evidence="5">FAD/NAD(P)-binding domain-containing protein</fullName>
    </submittedName>
</protein>